<dbReference type="GO" id="GO:0000719">
    <property type="term" value="P:photoreactive repair"/>
    <property type="evidence" value="ECO:0007669"/>
    <property type="project" value="UniProtKB-ARBA"/>
</dbReference>
<feature type="binding site" evidence="8">
    <location>
        <begin position="373"/>
        <end position="375"/>
    </location>
    <ligand>
        <name>FAD</name>
        <dbReference type="ChEBI" id="CHEBI:57692"/>
    </ligand>
</feature>
<name>A0A0M0L674_9BACI</name>
<dbReference type="InterPro" id="IPR014729">
    <property type="entry name" value="Rossmann-like_a/b/a_fold"/>
</dbReference>
<keyword evidence="5 8" id="KW-0274">FAD</keyword>
<dbReference type="SUPFAM" id="SSF48173">
    <property type="entry name" value="Cryptochrome/photolyase FAD-binding domain"/>
    <property type="match status" value="1"/>
</dbReference>
<evidence type="ECO:0000259" key="11">
    <source>
        <dbReference type="PROSITE" id="PS51645"/>
    </source>
</evidence>
<dbReference type="Gene3D" id="1.10.579.10">
    <property type="entry name" value="DNA Cyclobutane Dipyrimidine Photolyase, subunit A, domain 3"/>
    <property type="match status" value="1"/>
</dbReference>
<comment type="cofactor">
    <cofactor evidence="8">
        <name>FAD</name>
        <dbReference type="ChEBI" id="CHEBI:57692"/>
    </cofactor>
    <text evidence="8">Binds 1 FAD per subunit.</text>
</comment>
<dbReference type="PANTHER" id="PTHR11455:SF9">
    <property type="entry name" value="CRYPTOCHROME CIRCADIAN CLOCK 5 ISOFORM X1"/>
    <property type="match status" value="1"/>
</dbReference>
<dbReference type="PROSITE" id="PS00394">
    <property type="entry name" value="DNA_PHOTOLYASES_1_1"/>
    <property type="match status" value="1"/>
</dbReference>
<dbReference type="Proteomes" id="UP000037558">
    <property type="component" value="Unassembled WGS sequence"/>
</dbReference>
<accession>A0A0M0L674</accession>
<dbReference type="Pfam" id="PF00875">
    <property type="entry name" value="DNA_photolyase"/>
    <property type="match status" value="1"/>
</dbReference>
<dbReference type="Pfam" id="PF03441">
    <property type="entry name" value="FAD_binding_7"/>
    <property type="match status" value="1"/>
</dbReference>
<comment type="catalytic activity">
    <reaction evidence="7">
        <text>cyclobutadipyrimidine (in DNA) = 2 pyrimidine residues (in DNA).</text>
        <dbReference type="EC" id="4.1.99.3"/>
    </reaction>
</comment>
<evidence type="ECO:0000256" key="5">
    <source>
        <dbReference type="ARBA" id="ARBA00022827"/>
    </source>
</evidence>
<dbReference type="InterPro" id="IPR036134">
    <property type="entry name" value="Crypto/Photolyase_FAD-like_sf"/>
</dbReference>
<dbReference type="PRINTS" id="PR00147">
    <property type="entry name" value="DNAPHOTLYASE"/>
</dbReference>
<sequence length="475" mass="55842">MMKKIMVLFRKDFRITDNPALTQAHHDGTVAPIYIYDEHGDWSLGGASKWWLHYALEDLTNSLQNLEAPLHIYKGNTIDILKKMVQSEEIDALYFNKRYEPHVMEQDEQLIKKMKELGIDVQTFEGHLILPPQETTKENGDPYKVFTPFYKSFRQKEVPKATKKIRSLKSFQMDKDSLKIDELSLLPTIDWTSGMEKKWDVSEKGAWETFKHFVKHRLRNYEDGRDVPAEESISNLSPYLAFGQISSRYIYQYLLEKSESLQSANVEKQISAFLRQLVWREFSYHLLYFFPHTVRKPLNEKFTHFKWKQSKKDFKAWTKGKTGYPLVDAGMRELWETGVMHNRVRMVAASFLVKHLLLPWQKGSEWFWDTLVDADLANNTMGWQWVAGSGADAAPYFRIFNPTTQAERFDEDGEYIKKWIPELAKLPTKYIHKPWEASDEILKKAEVSLGKNYPKPIVDHKSARERALEHYDEIK</sequence>
<evidence type="ECO:0000256" key="10">
    <source>
        <dbReference type="RuleBase" id="RU004182"/>
    </source>
</evidence>
<feature type="domain" description="Photolyase/cryptochrome alpha/beta" evidence="11">
    <location>
        <begin position="3"/>
        <end position="129"/>
    </location>
</feature>
<dbReference type="GO" id="GO:0009416">
    <property type="term" value="P:response to light stimulus"/>
    <property type="evidence" value="ECO:0007669"/>
    <property type="project" value="TreeGrafter"/>
</dbReference>
<dbReference type="AlphaFoldDB" id="A0A0M0L674"/>
<dbReference type="InterPro" id="IPR002081">
    <property type="entry name" value="Cryptochrome/DNA_photolyase_1"/>
</dbReference>
<dbReference type="EC" id="4.1.99.3" evidence="2"/>
<dbReference type="RefSeq" id="WP_053401456.1">
    <property type="nucleotide sequence ID" value="NZ_LILC01000013.1"/>
</dbReference>
<dbReference type="OrthoDB" id="9772484at2"/>
<evidence type="ECO:0000256" key="3">
    <source>
        <dbReference type="ARBA" id="ARBA00014046"/>
    </source>
</evidence>
<evidence type="ECO:0000256" key="9">
    <source>
        <dbReference type="PIRSR" id="PIRSR602081-2"/>
    </source>
</evidence>
<dbReference type="PANTHER" id="PTHR11455">
    <property type="entry name" value="CRYPTOCHROME"/>
    <property type="match status" value="1"/>
</dbReference>
<comment type="caution">
    <text evidence="12">The sequence shown here is derived from an EMBL/GenBank/DDBJ whole genome shotgun (WGS) entry which is preliminary data.</text>
</comment>
<evidence type="ECO:0000256" key="6">
    <source>
        <dbReference type="ARBA" id="ARBA00022991"/>
    </source>
</evidence>
<feature type="binding site" evidence="8">
    <location>
        <position position="221"/>
    </location>
    <ligand>
        <name>FAD</name>
        <dbReference type="ChEBI" id="CHEBI:57692"/>
    </ligand>
</feature>
<evidence type="ECO:0000256" key="4">
    <source>
        <dbReference type="ARBA" id="ARBA00022630"/>
    </source>
</evidence>
<comment type="similarity">
    <text evidence="10">Belongs to the DNA photolyase family.</text>
</comment>
<evidence type="ECO:0000313" key="13">
    <source>
        <dbReference type="Proteomes" id="UP000037558"/>
    </source>
</evidence>
<dbReference type="EMBL" id="LILC01000013">
    <property type="protein sequence ID" value="KOO46372.1"/>
    <property type="molecule type" value="Genomic_DNA"/>
</dbReference>
<protein>
    <recommendedName>
        <fullName evidence="3">Deoxyribodipyrimidine photo-lyase</fullName>
        <ecNumber evidence="2">4.1.99.3</ecNumber>
    </recommendedName>
</protein>
<organism evidence="12 13">
    <name type="scientific">Priestia koreensis</name>
    <dbReference type="NCBI Taxonomy" id="284581"/>
    <lineage>
        <taxon>Bacteria</taxon>
        <taxon>Bacillati</taxon>
        <taxon>Bacillota</taxon>
        <taxon>Bacilli</taxon>
        <taxon>Bacillales</taxon>
        <taxon>Bacillaceae</taxon>
        <taxon>Priestia</taxon>
    </lineage>
</organism>
<feature type="binding site" evidence="8">
    <location>
        <position position="273"/>
    </location>
    <ligand>
        <name>FAD</name>
        <dbReference type="ChEBI" id="CHEBI:57692"/>
    </ligand>
</feature>
<dbReference type="GO" id="GO:0071949">
    <property type="term" value="F:FAD binding"/>
    <property type="evidence" value="ECO:0007669"/>
    <property type="project" value="TreeGrafter"/>
</dbReference>
<evidence type="ECO:0000256" key="7">
    <source>
        <dbReference type="ARBA" id="ARBA00033999"/>
    </source>
</evidence>
<comment type="cofactor">
    <cofactor evidence="1">
        <name>(6R)-5,10-methylene-5,6,7,8-tetrahydrofolate</name>
        <dbReference type="ChEBI" id="CHEBI:15636"/>
    </cofactor>
</comment>
<dbReference type="PROSITE" id="PS51645">
    <property type="entry name" value="PHR_CRY_ALPHA_BETA"/>
    <property type="match status" value="1"/>
</dbReference>
<dbReference type="GO" id="GO:0003677">
    <property type="term" value="F:DNA binding"/>
    <property type="evidence" value="ECO:0007669"/>
    <property type="project" value="TreeGrafter"/>
</dbReference>
<dbReference type="SUPFAM" id="SSF52425">
    <property type="entry name" value="Cryptochrome/photolyase, N-terminal domain"/>
    <property type="match status" value="1"/>
</dbReference>
<evidence type="ECO:0000256" key="1">
    <source>
        <dbReference type="ARBA" id="ARBA00001932"/>
    </source>
</evidence>
<proteinExistence type="inferred from homology"/>
<keyword evidence="13" id="KW-1185">Reference proteome</keyword>
<reference evidence="13" key="1">
    <citation type="submission" date="2015-08" db="EMBL/GenBank/DDBJ databases">
        <title>Fjat-14210 dsm16467.</title>
        <authorList>
            <person name="Liu B."/>
            <person name="Wang J."/>
            <person name="Zhu Y."/>
            <person name="Liu G."/>
            <person name="Chen Q."/>
            <person name="Chen Z."/>
            <person name="Lan J."/>
            <person name="Che J."/>
            <person name="Ge C."/>
            <person name="Shi H."/>
            <person name="Pan Z."/>
            <person name="Liu X."/>
        </authorList>
    </citation>
    <scope>NUCLEOTIDE SEQUENCE [LARGE SCALE GENOMIC DNA]</scope>
    <source>
        <strain evidence="13">DSM 16467</strain>
    </source>
</reference>
<dbReference type="STRING" id="284581.AMD01_11060"/>
<keyword evidence="12" id="KW-0456">Lyase</keyword>
<dbReference type="InterPro" id="IPR018394">
    <property type="entry name" value="DNA_photolyase_1_CS_C"/>
</dbReference>
<dbReference type="Gene3D" id="3.40.50.620">
    <property type="entry name" value="HUPs"/>
    <property type="match status" value="1"/>
</dbReference>
<feature type="site" description="Electron transfer via tryptophanyl radical" evidence="9">
    <location>
        <position position="307"/>
    </location>
</feature>
<dbReference type="PROSITE" id="PS00691">
    <property type="entry name" value="DNA_PHOTOLYASES_1_2"/>
    <property type="match status" value="1"/>
</dbReference>
<dbReference type="FunFam" id="1.10.579.10:FF:000003">
    <property type="entry name" value="Deoxyribodipyrimidine photo-lyase"/>
    <property type="match status" value="1"/>
</dbReference>
<evidence type="ECO:0000256" key="2">
    <source>
        <dbReference type="ARBA" id="ARBA00013149"/>
    </source>
</evidence>
<dbReference type="InterPro" id="IPR006050">
    <property type="entry name" value="DNA_photolyase_N"/>
</dbReference>
<dbReference type="GO" id="GO:0003904">
    <property type="term" value="F:deoxyribodipyrimidine photo-lyase activity"/>
    <property type="evidence" value="ECO:0007669"/>
    <property type="project" value="UniProtKB-EC"/>
</dbReference>
<feature type="site" description="Electron transfer via tryptophanyl radical" evidence="9">
    <location>
        <position position="383"/>
    </location>
</feature>
<dbReference type="PATRIC" id="fig|284581.3.peg.2315"/>
<feature type="site" description="Electron transfer via tryptophanyl radical" evidence="9">
    <location>
        <position position="360"/>
    </location>
</feature>
<evidence type="ECO:0000256" key="8">
    <source>
        <dbReference type="PIRSR" id="PIRSR602081-1"/>
    </source>
</evidence>
<evidence type="ECO:0000313" key="12">
    <source>
        <dbReference type="EMBL" id="KOO46372.1"/>
    </source>
</evidence>
<gene>
    <name evidence="12" type="ORF">AMD01_11060</name>
</gene>
<dbReference type="Gene3D" id="1.25.40.80">
    <property type="match status" value="1"/>
</dbReference>
<dbReference type="InterPro" id="IPR005101">
    <property type="entry name" value="Cryptochr/Photolyase_FAD-bd"/>
</dbReference>
<keyword evidence="4 8" id="KW-0285">Flavoprotein</keyword>
<keyword evidence="6 10" id="KW-0157">Chromophore</keyword>
<dbReference type="InterPro" id="IPR036155">
    <property type="entry name" value="Crypto/Photolyase_N_sf"/>
</dbReference>